<name>A0AAP9MUF6_ECOLX</name>
<dbReference type="InterPro" id="IPR038146">
    <property type="entry name" value="933W_put_Xis_sf"/>
</dbReference>
<dbReference type="AlphaFoldDB" id="A0AAP9MUF6"/>
<sequence>MLKKRTNGSVRYCQYTSVSEEQLIALKGIKKGTLKKAREKSFMEGREYKHVAHDGMPWDNSPCFYNLEEIDRWIERQASARPRRHLA</sequence>
<protein>
    <submittedName>
        <fullName evidence="1">Excisionase family protein</fullName>
    </submittedName>
</protein>
<evidence type="ECO:0000313" key="1">
    <source>
        <dbReference type="EMBL" id="QJE08776.1"/>
    </source>
</evidence>
<evidence type="ECO:0000313" key="2">
    <source>
        <dbReference type="Proteomes" id="UP000502462"/>
    </source>
</evidence>
<dbReference type="Pfam" id="PF06806">
    <property type="entry name" value="DUF1233"/>
    <property type="match status" value="1"/>
</dbReference>
<proteinExistence type="predicted"/>
<gene>
    <name evidence="1" type="ORF">A9225_26630</name>
</gene>
<dbReference type="Proteomes" id="UP000502462">
    <property type="component" value="Chromosome"/>
</dbReference>
<organism evidence="1 2">
    <name type="scientific">Escherichia coli O121</name>
    <dbReference type="NCBI Taxonomy" id="1055537"/>
    <lineage>
        <taxon>Bacteria</taxon>
        <taxon>Pseudomonadati</taxon>
        <taxon>Pseudomonadota</taxon>
        <taxon>Gammaproteobacteria</taxon>
        <taxon>Enterobacterales</taxon>
        <taxon>Enterobacteriaceae</taxon>
        <taxon>Escherichia</taxon>
    </lineage>
</organism>
<accession>A0AAP9MUF6</accession>
<dbReference type="Gene3D" id="1.10.1660.60">
    <property type="entry name" value="Putative excisionased domain DUF1233"/>
    <property type="match status" value="1"/>
</dbReference>
<dbReference type="InterPro" id="IPR009634">
    <property type="entry name" value="Put_exci"/>
</dbReference>
<dbReference type="EMBL" id="CP051631">
    <property type="protein sequence ID" value="QJE08776.1"/>
    <property type="molecule type" value="Genomic_DNA"/>
</dbReference>
<dbReference type="RefSeq" id="WP_048258936.1">
    <property type="nucleotide sequence ID" value="NZ_BDJO01000078.1"/>
</dbReference>
<reference evidence="1 2" key="1">
    <citation type="submission" date="2020-04" db="EMBL/GenBank/DDBJ databases">
        <title>Closed genome of O121:H19 shiga- toxin Escherichia coli isolated from flour in USA, 2016.</title>
        <authorList>
            <person name="Haendiges J."/>
            <person name="Jinneman K.C."/>
            <person name="Gonzalez-Escalona N."/>
        </authorList>
    </citation>
    <scope>NUCLEOTIDE SEQUENCE [LARGE SCALE GENOMIC DNA]</scope>
    <source>
        <strain evidence="1 2">FDA858783-1-52</strain>
    </source>
</reference>